<feature type="signal peptide" evidence="2">
    <location>
        <begin position="1"/>
        <end position="19"/>
    </location>
</feature>
<accession>A0A087MKC6</accession>
<dbReference type="SUPFAM" id="SSF52821">
    <property type="entry name" value="Rhodanese/Cell cycle control phosphatase"/>
    <property type="match status" value="1"/>
</dbReference>
<dbReference type="PATRIC" id="fig|1121014.3.peg.765"/>
<keyword evidence="5" id="KW-1185">Reference proteome</keyword>
<evidence type="ECO:0000313" key="4">
    <source>
        <dbReference type="EMBL" id="KFL37329.1"/>
    </source>
</evidence>
<gene>
    <name evidence="4" type="ORF">N788_10035</name>
</gene>
<dbReference type="AlphaFoldDB" id="A0A087MKC6"/>
<dbReference type="Gene3D" id="3.40.250.10">
    <property type="entry name" value="Rhodanese-like domain"/>
    <property type="match status" value="1"/>
</dbReference>
<keyword evidence="2" id="KW-0732">Signal</keyword>
<protein>
    <recommendedName>
        <fullName evidence="3">Rhodanese domain-containing protein</fullName>
    </recommendedName>
</protein>
<comment type="caution">
    <text evidence="4">The sequence shown here is derived from an EMBL/GenBank/DDBJ whole genome shotgun (WGS) entry which is preliminary data.</text>
</comment>
<sequence length="246" mass="26929">MKTLRLIPLACLLAAPVLAQDTFGSAPQPQQQQQQPAYPQQQPAYPQQQQQQPYPQQQPAYPQQQPAYTQPPAQQGPGQNNDAMARLMQAERQDMGVPATAQLKSGGLHGPTPNQLPGGRLVTTPELVQLLQNPQQGTLVFDVLGGPQMLPNAIAVVPASQGGSFEDQVQREFGQYLQQVTQGRKDRPMVFYCQSSQCWMSYNAALRATRLGYTNVLWYRGGIEAWQQAGGPLVSPQGQGGPTQQR</sequence>
<dbReference type="Pfam" id="PF00581">
    <property type="entry name" value="Rhodanese"/>
    <property type="match status" value="1"/>
</dbReference>
<dbReference type="Proteomes" id="UP000029085">
    <property type="component" value="Unassembled WGS sequence"/>
</dbReference>
<dbReference type="OrthoDB" id="176845at2"/>
<feature type="chain" id="PRO_5001826530" description="Rhodanese domain-containing protein" evidence="2">
    <location>
        <begin position="20"/>
        <end position="246"/>
    </location>
</feature>
<dbReference type="CDD" id="cd00158">
    <property type="entry name" value="RHOD"/>
    <property type="match status" value="1"/>
</dbReference>
<proteinExistence type="predicted"/>
<reference evidence="4 5" key="2">
    <citation type="journal article" date="2015" name="Stand. Genomic Sci.">
        <title>High quality draft genomic sequence of Arenimonas donghaensis DSM 18148(T).</title>
        <authorList>
            <person name="Chen F."/>
            <person name="Wang H."/>
            <person name="Cao Y."/>
            <person name="Li X."/>
            <person name="Wang G."/>
        </authorList>
    </citation>
    <scope>NUCLEOTIDE SEQUENCE [LARGE SCALE GENOMIC DNA]</scope>
    <source>
        <strain evidence="4 5">HO3-R19</strain>
    </source>
</reference>
<evidence type="ECO:0000259" key="3">
    <source>
        <dbReference type="PROSITE" id="PS50206"/>
    </source>
</evidence>
<dbReference type="EMBL" id="AVCJ01000004">
    <property type="protein sequence ID" value="KFL37329.1"/>
    <property type="molecule type" value="Genomic_DNA"/>
</dbReference>
<dbReference type="InterPro" id="IPR036873">
    <property type="entry name" value="Rhodanese-like_dom_sf"/>
</dbReference>
<dbReference type="PROSITE" id="PS50206">
    <property type="entry name" value="RHODANESE_3"/>
    <property type="match status" value="1"/>
</dbReference>
<evidence type="ECO:0000256" key="1">
    <source>
        <dbReference type="SAM" id="MobiDB-lite"/>
    </source>
</evidence>
<dbReference type="RefSeq" id="WP_051924336.1">
    <property type="nucleotide sequence ID" value="NZ_AVCJ01000004.1"/>
</dbReference>
<evidence type="ECO:0000313" key="5">
    <source>
        <dbReference type="Proteomes" id="UP000029085"/>
    </source>
</evidence>
<dbReference type="STRING" id="1121014.N788_10035"/>
<feature type="domain" description="Rhodanese" evidence="3">
    <location>
        <begin position="170"/>
        <end position="235"/>
    </location>
</feature>
<dbReference type="SMART" id="SM00450">
    <property type="entry name" value="RHOD"/>
    <property type="match status" value="1"/>
</dbReference>
<dbReference type="InterPro" id="IPR001763">
    <property type="entry name" value="Rhodanese-like_dom"/>
</dbReference>
<organism evidence="4 5">
    <name type="scientific">Arenimonas donghaensis DSM 18148 = HO3-R19</name>
    <dbReference type="NCBI Taxonomy" id="1121014"/>
    <lineage>
        <taxon>Bacteria</taxon>
        <taxon>Pseudomonadati</taxon>
        <taxon>Pseudomonadota</taxon>
        <taxon>Gammaproteobacteria</taxon>
        <taxon>Lysobacterales</taxon>
        <taxon>Lysobacteraceae</taxon>
        <taxon>Arenimonas</taxon>
    </lineage>
</organism>
<name>A0A087MKC6_9GAMM</name>
<evidence type="ECO:0000256" key="2">
    <source>
        <dbReference type="SAM" id="SignalP"/>
    </source>
</evidence>
<reference evidence="5" key="1">
    <citation type="submission" date="2013-08" db="EMBL/GenBank/DDBJ databases">
        <title>Genome sequencing of Arenimonas donghaensis.</title>
        <authorList>
            <person name="Chen F."/>
            <person name="Wang G."/>
        </authorList>
    </citation>
    <scope>NUCLEOTIDE SEQUENCE [LARGE SCALE GENOMIC DNA]</scope>
    <source>
        <strain evidence="5">HO3-R19</strain>
    </source>
</reference>
<feature type="region of interest" description="Disordered" evidence="1">
    <location>
        <begin position="23"/>
        <end position="81"/>
    </location>
</feature>
<feature type="compositionally biased region" description="Low complexity" evidence="1">
    <location>
        <begin position="26"/>
        <end position="79"/>
    </location>
</feature>